<evidence type="ECO:0000259" key="2">
    <source>
        <dbReference type="Pfam" id="PF22241"/>
    </source>
</evidence>
<proteinExistence type="predicted"/>
<evidence type="ECO:0000256" key="1">
    <source>
        <dbReference type="SAM" id="MobiDB-lite"/>
    </source>
</evidence>
<dbReference type="Pfam" id="PF22241">
    <property type="entry name" value="PSMD12-CSN4_N"/>
    <property type="match status" value="1"/>
</dbReference>
<reference evidence="3" key="2">
    <citation type="submission" date="2021-02" db="EMBL/GenBank/DDBJ databases">
        <authorList>
            <person name="Kimball J.A."/>
            <person name="Haas M.W."/>
            <person name="Macchietto M."/>
            <person name="Kono T."/>
            <person name="Duquette J."/>
            <person name="Shao M."/>
        </authorList>
    </citation>
    <scope>NUCLEOTIDE SEQUENCE</scope>
    <source>
        <tissue evidence="3">Fresh leaf tissue</tissue>
    </source>
</reference>
<dbReference type="GO" id="GO:0008541">
    <property type="term" value="C:proteasome regulatory particle, lid subcomplex"/>
    <property type="evidence" value="ECO:0007669"/>
    <property type="project" value="TreeGrafter"/>
</dbReference>
<dbReference type="GO" id="GO:0005737">
    <property type="term" value="C:cytoplasm"/>
    <property type="evidence" value="ECO:0007669"/>
    <property type="project" value="TreeGrafter"/>
</dbReference>
<evidence type="ECO:0000313" key="4">
    <source>
        <dbReference type="Proteomes" id="UP000729402"/>
    </source>
</evidence>
<keyword evidence="4" id="KW-1185">Reference proteome</keyword>
<feature type="compositionally biased region" description="Basic residues" evidence="1">
    <location>
        <begin position="23"/>
        <end position="32"/>
    </location>
</feature>
<feature type="compositionally biased region" description="Low complexity" evidence="1">
    <location>
        <begin position="106"/>
        <end position="115"/>
    </location>
</feature>
<dbReference type="InterPro" id="IPR040134">
    <property type="entry name" value="PSMD12/CSN4"/>
</dbReference>
<evidence type="ECO:0000313" key="3">
    <source>
        <dbReference type="EMBL" id="KAG8062104.1"/>
    </source>
</evidence>
<dbReference type="PANTHER" id="PTHR10855:SF1">
    <property type="entry name" value="26S PROTEASOME NON-ATPASE REGULATORY SUBUNIT 12"/>
    <property type="match status" value="1"/>
</dbReference>
<reference evidence="3" key="1">
    <citation type="journal article" date="2021" name="bioRxiv">
        <title>Whole Genome Assembly and Annotation of Northern Wild Rice, Zizania palustris L., Supports a Whole Genome Duplication in the Zizania Genus.</title>
        <authorList>
            <person name="Haas M."/>
            <person name="Kono T."/>
            <person name="Macchietto M."/>
            <person name="Millas R."/>
            <person name="McGilp L."/>
            <person name="Shao M."/>
            <person name="Duquette J."/>
            <person name="Hirsch C.N."/>
            <person name="Kimball J."/>
        </authorList>
    </citation>
    <scope>NUCLEOTIDE SEQUENCE</scope>
    <source>
        <tissue evidence="3">Fresh leaf tissue</tissue>
    </source>
</reference>
<gene>
    <name evidence="3" type="ORF">GUJ93_ZPchr0003g18376</name>
</gene>
<feature type="compositionally biased region" description="Basic residues" evidence="1">
    <location>
        <begin position="150"/>
        <end position="160"/>
    </location>
</feature>
<dbReference type="PANTHER" id="PTHR10855">
    <property type="entry name" value="26S PROTEASOME NON-ATPASE REGULATORY SUBUNIT 12/COP9 SIGNALOSOME COMPLEX SUBUNIT 4"/>
    <property type="match status" value="1"/>
</dbReference>
<feature type="domain" description="PSMD12/CSN4-like N-terminal" evidence="2">
    <location>
        <begin position="173"/>
        <end position="234"/>
    </location>
</feature>
<protein>
    <recommendedName>
        <fullName evidence="2">PSMD12/CSN4-like N-terminal domain-containing protein</fullName>
    </recommendedName>
</protein>
<feature type="region of interest" description="Disordered" evidence="1">
    <location>
        <begin position="16"/>
        <end position="46"/>
    </location>
</feature>
<dbReference type="EMBL" id="JAAALK010000286">
    <property type="protein sequence ID" value="KAG8062104.1"/>
    <property type="molecule type" value="Genomic_DNA"/>
</dbReference>
<name>A0A8J5VXC8_ZIZPA</name>
<dbReference type="InterPro" id="IPR054559">
    <property type="entry name" value="PSMD12-CSN4-like_N"/>
</dbReference>
<sequence>MQGLASPAAVPSQRCAPFCGRSGRSRAPRTSRRPPSAAAAGQQGGCGRPLDRVAGWVGGGIAAAFFASLERCSCVNVRTHDELDDEQRESEAPLIMFDDGNGRGAAGAVAGADVSGGRRRGSGRNDKGKSSGAGGMGCYDFKLRSPRVHDRSRHRRRRRRPTTDGNNTNLDAAIESLLNVEKQMRLDADVAGTRKAAIDIAELCYKAGAWKTLNDRIMLLSKRRGQLKQAITAMTLSSVSAGKIYVEIERARLIKRLAKIKEERG</sequence>
<accession>A0A8J5VXC8</accession>
<feature type="region of interest" description="Disordered" evidence="1">
    <location>
        <begin position="106"/>
        <end position="169"/>
    </location>
</feature>
<dbReference type="AlphaFoldDB" id="A0A8J5VXC8"/>
<organism evidence="3 4">
    <name type="scientific">Zizania palustris</name>
    <name type="common">Northern wild rice</name>
    <dbReference type="NCBI Taxonomy" id="103762"/>
    <lineage>
        <taxon>Eukaryota</taxon>
        <taxon>Viridiplantae</taxon>
        <taxon>Streptophyta</taxon>
        <taxon>Embryophyta</taxon>
        <taxon>Tracheophyta</taxon>
        <taxon>Spermatophyta</taxon>
        <taxon>Magnoliopsida</taxon>
        <taxon>Liliopsida</taxon>
        <taxon>Poales</taxon>
        <taxon>Poaceae</taxon>
        <taxon>BOP clade</taxon>
        <taxon>Oryzoideae</taxon>
        <taxon>Oryzeae</taxon>
        <taxon>Zizaniinae</taxon>
        <taxon>Zizania</taxon>
    </lineage>
</organism>
<dbReference type="Proteomes" id="UP000729402">
    <property type="component" value="Unassembled WGS sequence"/>
</dbReference>
<comment type="caution">
    <text evidence="3">The sequence shown here is derived from an EMBL/GenBank/DDBJ whole genome shotgun (WGS) entry which is preliminary data.</text>
</comment>
<dbReference type="OrthoDB" id="268763at2759"/>